<dbReference type="STRING" id="1803665.GCA_001641335_05380"/>
<dbReference type="GO" id="GO:0046872">
    <property type="term" value="F:metal ion binding"/>
    <property type="evidence" value="ECO:0007669"/>
    <property type="project" value="UniProtKB-KW"/>
</dbReference>
<dbReference type="PANTHER" id="PTHR37418:SF2">
    <property type="entry name" value="3-KETO-5-AMINOHEXANOATE CLEAVAGE ENZYME"/>
    <property type="match status" value="1"/>
</dbReference>
<organism evidence="5 6">
    <name type="scientific">Bradyrhizobium stylosanthis</name>
    <dbReference type="NCBI Taxonomy" id="1803665"/>
    <lineage>
        <taxon>Bacteria</taxon>
        <taxon>Pseudomonadati</taxon>
        <taxon>Pseudomonadota</taxon>
        <taxon>Alphaproteobacteria</taxon>
        <taxon>Hyphomicrobiales</taxon>
        <taxon>Nitrobacteraceae</taxon>
        <taxon>Bradyrhizobium</taxon>
    </lineage>
</organism>
<keyword evidence="2" id="KW-0808">Transferase</keyword>
<reference evidence="5 6" key="1">
    <citation type="submission" date="2019-06" db="EMBL/GenBank/DDBJ databases">
        <title>Genomic Encyclopedia of Type Strains, Phase IV (KMG-V): Genome sequencing to study the core and pangenomes of soil and plant-associated prokaryotes.</title>
        <authorList>
            <person name="Whitman W."/>
        </authorList>
    </citation>
    <scope>NUCLEOTIDE SEQUENCE [LARGE SCALE GENOMIC DNA]</scope>
    <source>
        <strain evidence="5 6">BR 510</strain>
    </source>
</reference>
<comment type="caution">
    <text evidence="5">The sequence shown here is derived from an EMBL/GenBank/DDBJ whole genome shotgun (WGS) entry which is preliminary data.</text>
</comment>
<protein>
    <submittedName>
        <fullName evidence="5">3-keto-5-aminohexanoate cleavage enzyme</fullName>
    </submittedName>
</protein>
<accession>A0A560DP66</accession>
<proteinExistence type="predicted"/>
<dbReference type="Gene3D" id="3.20.20.70">
    <property type="entry name" value="Aldolase class I"/>
    <property type="match status" value="1"/>
</dbReference>
<evidence type="ECO:0000256" key="3">
    <source>
        <dbReference type="ARBA" id="ARBA00022723"/>
    </source>
</evidence>
<keyword evidence="6" id="KW-1185">Reference proteome</keyword>
<dbReference type="Proteomes" id="UP000319949">
    <property type="component" value="Unassembled WGS sequence"/>
</dbReference>
<dbReference type="InterPro" id="IPR008567">
    <property type="entry name" value="BKACE"/>
</dbReference>
<evidence type="ECO:0000313" key="6">
    <source>
        <dbReference type="Proteomes" id="UP000319949"/>
    </source>
</evidence>
<dbReference type="EMBL" id="VITK01000005">
    <property type="protein sequence ID" value="TWA98911.1"/>
    <property type="molecule type" value="Genomic_DNA"/>
</dbReference>
<sequence length="144" mass="15832">MALHARRTNDGATCNPKIYQVINSRILKKCCIIINNSTGGGVDGDMVRSLEPGLDEVIFEERLKGLEAGADMATFDAHTVLASFGGREIVVNTSPTRCDIMAKRFQKAGIKLEWQCFSLSHLVQDPIRLINKGFDKPPAATRND</sequence>
<gene>
    <name evidence="5" type="ORF">FBZ96_105590</name>
</gene>
<keyword evidence="3" id="KW-0479">Metal-binding</keyword>
<dbReference type="InterPro" id="IPR013785">
    <property type="entry name" value="Aldolase_TIM"/>
</dbReference>
<dbReference type="PANTHER" id="PTHR37418">
    <property type="entry name" value="3-KETO-5-AMINOHEXANOATE CLEAVAGE ENZYME-RELATED"/>
    <property type="match status" value="1"/>
</dbReference>
<dbReference type="AlphaFoldDB" id="A0A560DP66"/>
<evidence type="ECO:0000313" key="5">
    <source>
        <dbReference type="EMBL" id="TWA98911.1"/>
    </source>
</evidence>
<evidence type="ECO:0000256" key="2">
    <source>
        <dbReference type="ARBA" id="ARBA00022679"/>
    </source>
</evidence>
<dbReference type="GO" id="GO:0043720">
    <property type="term" value="F:3-keto-5-aminohexanoate cleavage activity"/>
    <property type="evidence" value="ECO:0007669"/>
    <property type="project" value="InterPro"/>
</dbReference>
<comment type="cofactor">
    <cofactor evidence="1">
        <name>Zn(2+)</name>
        <dbReference type="ChEBI" id="CHEBI:29105"/>
    </cofactor>
</comment>
<dbReference type="Pfam" id="PF05853">
    <property type="entry name" value="BKACE"/>
    <property type="match status" value="1"/>
</dbReference>
<evidence type="ECO:0000256" key="4">
    <source>
        <dbReference type="ARBA" id="ARBA00022833"/>
    </source>
</evidence>
<name>A0A560DP66_9BRAD</name>
<evidence type="ECO:0000256" key="1">
    <source>
        <dbReference type="ARBA" id="ARBA00001947"/>
    </source>
</evidence>
<keyword evidence="4" id="KW-0862">Zinc</keyword>